<reference evidence="2 3" key="1">
    <citation type="submission" date="2019-08" db="EMBL/GenBank/DDBJ databases">
        <title>Bradymonadales sp. TMQ4.</title>
        <authorList>
            <person name="Liang Q."/>
        </authorList>
    </citation>
    <scope>NUCLEOTIDE SEQUENCE [LARGE SCALE GENOMIC DNA]</scope>
    <source>
        <strain evidence="2 3">TMQ4</strain>
    </source>
</reference>
<dbReference type="SUPFAM" id="SSF89550">
    <property type="entry name" value="PHP domain-like"/>
    <property type="match status" value="1"/>
</dbReference>
<organism evidence="2 3">
    <name type="scientific">Lujinxingia vulgaris</name>
    <dbReference type="NCBI Taxonomy" id="2600176"/>
    <lineage>
        <taxon>Bacteria</taxon>
        <taxon>Deltaproteobacteria</taxon>
        <taxon>Bradymonadales</taxon>
        <taxon>Lujinxingiaceae</taxon>
        <taxon>Lujinxingia</taxon>
    </lineage>
</organism>
<proteinExistence type="predicted"/>
<gene>
    <name evidence="2" type="ORF">FRC98_07685</name>
</gene>
<name>A0A5C6X6X1_9DELT</name>
<feature type="compositionally biased region" description="Gly residues" evidence="1">
    <location>
        <begin position="229"/>
        <end position="246"/>
    </location>
</feature>
<dbReference type="Proteomes" id="UP000321412">
    <property type="component" value="Unassembled WGS sequence"/>
</dbReference>
<dbReference type="CDD" id="cd07432">
    <property type="entry name" value="PHP_HisPPase"/>
    <property type="match status" value="1"/>
</dbReference>
<sequence>MLIDLHAKSDISEGVKLSPRQILTKARDSGLDAVAFCETLSTARSADILALARDEFPDLNVFIGVEIPTDRGILLGFVPEVDAFYLAEEWRAITYMTTPAAEAVMQLFDKHNGVTIAARPYDLEIPFNMGDHIFTFDRLSAVEVFTPRVGALQNNFALEAATFMGLGTIGGSDPSDDLDAVGRFATFFDDEIRTQKQLVDALKNAEFWAVQIGDVEQQASSRARRPSKGGSGRGRSGRSSKGGGGRRGSKGGGRRGSKGGGRSSRGGRSRGGRSKRS</sequence>
<feature type="compositionally biased region" description="Basic residues" evidence="1">
    <location>
        <begin position="247"/>
        <end position="257"/>
    </location>
</feature>
<evidence type="ECO:0000313" key="2">
    <source>
        <dbReference type="EMBL" id="TXD37563.1"/>
    </source>
</evidence>
<dbReference type="AlphaFoldDB" id="A0A5C6X6X1"/>
<protein>
    <recommendedName>
        <fullName evidence="4">PHP domain-containing protein</fullName>
    </recommendedName>
</protein>
<evidence type="ECO:0008006" key="4">
    <source>
        <dbReference type="Google" id="ProtNLM"/>
    </source>
</evidence>
<dbReference type="InterPro" id="IPR016195">
    <property type="entry name" value="Pol/histidinol_Pase-like"/>
</dbReference>
<comment type="caution">
    <text evidence="2">The sequence shown here is derived from an EMBL/GenBank/DDBJ whole genome shotgun (WGS) entry which is preliminary data.</text>
</comment>
<keyword evidence="3" id="KW-1185">Reference proteome</keyword>
<accession>A0A5C6X6X1</accession>
<dbReference type="EMBL" id="VOSM01000003">
    <property type="protein sequence ID" value="TXD37563.1"/>
    <property type="molecule type" value="Genomic_DNA"/>
</dbReference>
<evidence type="ECO:0000313" key="3">
    <source>
        <dbReference type="Proteomes" id="UP000321412"/>
    </source>
</evidence>
<dbReference type="Pfam" id="PF13263">
    <property type="entry name" value="PHP_C"/>
    <property type="match status" value="1"/>
</dbReference>
<evidence type="ECO:0000256" key="1">
    <source>
        <dbReference type="SAM" id="MobiDB-lite"/>
    </source>
</evidence>
<feature type="compositionally biased region" description="Basic residues" evidence="1">
    <location>
        <begin position="265"/>
        <end position="277"/>
    </location>
</feature>
<dbReference type="Gene3D" id="3.20.20.140">
    <property type="entry name" value="Metal-dependent hydrolases"/>
    <property type="match status" value="1"/>
</dbReference>
<dbReference type="RefSeq" id="WP_146980719.1">
    <property type="nucleotide sequence ID" value="NZ_VOSM01000003.1"/>
</dbReference>
<feature type="region of interest" description="Disordered" evidence="1">
    <location>
        <begin position="216"/>
        <end position="277"/>
    </location>
</feature>
<dbReference type="OrthoDB" id="9775360at2"/>